<comment type="caution">
    <text evidence="1">The sequence shown here is derived from an EMBL/GenBank/DDBJ whole genome shotgun (WGS) entry which is preliminary data.</text>
</comment>
<dbReference type="Proteomes" id="UP000076837">
    <property type="component" value="Unassembled WGS sequence"/>
</dbReference>
<evidence type="ECO:0000313" key="1">
    <source>
        <dbReference type="EMBL" id="KZM20338.1"/>
    </source>
</evidence>
<evidence type="ECO:0000313" key="2">
    <source>
        <dbReference type="Proteomes" id="UP000076837"/>
    </source>
</evidence>
<reference evidence="1 2" key="1">
    <citation type="journal article" date="2016" name="Sci. Rep.">
        <title>Draft genome sequencing and secretome analysis of fungal phytopathogen Ascochyta rabiei provides insight into the necrotrophic effector repertoire.</title>
        <authorList>
            <person name="Verma S."/>
            <person name="Gazara R.K."/>
            <person name="Nizam S."/>
            <person name="Parween S."/>
            <person name="Chattopadhyay D."/>
            <person name="Verma P.K."/>
        </authorList>
    </citation>
    <scope>NUCLEOTIDE SEQUENCE [LARGE SCALE GENOMIC DNA]</scope>
    <source>
        <strain evidence="1 2">ArDII</strain>
    </source>
</reference>
<accession>A0A162Z0V7</accession>
<gene>
    <name evidence="1" type="ORF">ST47_g8398</name>
</gene>
<name>A0A162Z0V7_DIDRA</name>
<dbReference type="OrthoDB" id="3894566at2759"/>
<organism evidence="1 2">
    <name type="scientific">Didymella rabiei</name>
    <name type="common">Chickpea ascochyta blight fungus</name>
    <name type="synonym">Mycosphaerella rabiei</name>
    <dbReference type="NCBI Taxonomy" id="5454"/>
    <lineage>
        <taxon>Eukaryota</taxon>
        <taxon>Fungi</taxon>
        <taxon>Dikarya</taxon>
        <taxon>Ascomycota</taxon>
        <taxon>Pezizomycotina</taxon>
        <taxon>Dothideomycetes</taxon>
        <taxon>Pleosporomycetidae</taxon>
        <taxon>Pleosporales</taxon>
        <taxon>Pleosporineae</taxon>
        <taxon>Didymellaceae</taxon>
        <taxon>Ascochyta</taxon>
    </lineage>
</organism>
<keyword evidence="2" id="KW-1185">Reference proteome</keyword>
<sequence length="351" mass="39931">MSILLSLPRELREEILHYLTLPGMVYTSNAETYSQLPASRKPGRAYIDSRIYMPCHPPANLLATCRQLRQECLEHRFHLLNSPRAVEVEETSTEMDSNTAIFKKPGTDLDEAAERAGDDGVTPRLTLEVQRAQRNPFGFSIPVREEFSPRLLALLPLMRTVRKLRLVVWPGFDWWNGPPQVSPLEQWRQRRALLKRVAHQVGHTASPSEAEPANTNDPAAIKLDAVSVAVGKILDQLPAVEELDLGIFIVTGDLFRWDLPDVKWEKIQPWLDGPITRSGGLRLCKVSRTLTSVWQKPEGNKVSQQPFYVQKETRSDILNNKWHIERHGGWRAAALELPETIVDETFERVDS</sequence>
<protein>
    <submittedName>
        <fullName evidence="1">Uncharacterized protein</fullName>
    </submittedName>
</protein>
<proteinExistence type="predicted"/>
<dbReference type="AlphaFoldDB" id="A0A162Z0V7"/>
<dbReference type="EMBL" id="JYNV01000281">
    <property type="protein sequence ID" value="KZM20338.1"/>
    <property type="molecule type" value="Genomic_DNA"/>
</dbReference>